<feature type="compositionally biased region" description="Low complexity" evidence="1">
    <location>
        <begin position="128"/>
        <end position="138"/>
    </location>
</feature>
<name>D4AS47_ARTBC</name>
<evidence type="ECO:0000313" key="3">
    <source>
        <dbReference type="Proteomes" id="UP000008866"/>
    </source>
</evidence>
<feature type="compositionally biased region" description="Basic residues" evidence="1">
    <location>
        <begin position="164"/>
        <end position="176"/>
    </location>
</feature>
<dbReference type="HOGENOM" id="CLU_617048_0_0_1"/>
<evidence type="ECO:0000313" key="2">
    <source>
        <dbReference type="EMBL" id="EFE34111.1"/>
    </source>
</evidence>
<dbReference type="KEGG" id="abe:ARB_07062"/>
<dbReference type="GeneID" id="9520552"/>
<dbReference type="OMA" id="WIEVALM"/>
<dbReference type="RefSeq" id="XP_003014500.1">
    <property type="nucleotide sequence ID" value="XM_003014454.1"/>
</dbReference>
<protein>
    <submittedName>
        <fullName evidence="2">Uncharacterized protein</fullName>
    </submittedName>
</protein>
<keyword evidence="3" id="KW-1185">Reference proteome</keyword>
<accession>D4AS47</accession>
<dbReference type="AlphaFoldDB" id="D4AS47"/>
<comment type="caution">
    <text evidence="2">The sequence shown here is derived from an EMBL/GenBank/DDBJ whole genome shotgun (WGS) entry which is preliminary data.</text>
</comment>
<dbReference type="STRING" id="663331.D4AS47"/>
<sequence>MATKKGDVVAASPKEAKKPKKPLNRPPSRSIVRWCGMHRDISPDNGPGYELDRKLLLAIQSACNKHGVRIPWVEVALMMGSSITDGAIIQHLAKLRVRMVELGQDVPPPLRRSAGSAPKPAEAEEGNTPATKPAATRKANSRKKGPKRSIYDTDDKTYEEIKKPNNKKSKAKKGKGSSKENDDEAESVPIKIEEEAEDSSVISELQQIESHNDNADQDFVGGGEEFANFEYQHSHGLLTPPNDEPSSHGETVITQEVIHDQNVTSPGQASNGGIETSQFLLGNEAHPIQGNEAQTMSFANVTAVGNQQGFPMGISQAVPHVYVPRHELQALPTHRNWPVTQVGGNHFGDPQQFTMNGFDFIHGATNPNGAFTQGFHFPSPQGHLQHGSHLPFAPRHSAPLNPAPISFTSSNTSLASSMTEDDGLMQAGVLDHDIDWALRSAREAEIENDFNKFIQQL</sequence>
<dbReference type="EMBL" id="ABSU01000007">
    <property type="protein sequence ID" value="EFE34111.1"/>
    <property type="molecule type" value="Genomic_DNA"/>
</dbReference>
<dbReference type="eggNOG" id="ENOG502T15E">
    <property type="taxonomic scope" value="Eukaryota"/>
</dbReference>
<evidence type="ECO:0000256" key="1">
    <source>
        <dbReference type="SAM" id="MobiDB-lite"/>
    </source>
</evidence>
<feature type="region of interest" description="Disordered" evidence="1">
    <location>
        <begin position="1"/>
        <end position="28"/>
    </location>
</feature>
<reference evidence="3" key="1">
    <citation type="journal article" date="2011" name="Genome Biol.">
        <title>Comparative and functional genomics provide insights into the pathogenicity of dermatophytic fungi.</title>
        <authorList>
            <person name="Burmester A."/>
            <person name="Shelest E."/>
            <person name="Gloeckner G."/>
            <person name="Heddergott C."/>
            <person name="Schindler S."/>
            <person name="Staib P."/>
            <person name="Heidel A."/>
            <person name="Felder M."/>
            <person name="Petzold A."/>
            <person name="Szafranski K."/>
            <person name="Feuermann M."/>
            <person name="Pedruzzi I."/>
            <person name="Priebe S."/>
            <person name="Groth M."/>
            <person name="Winkler R."/>
            <person name="Li W."/>
            <person name="Kniemeyer O."/>
            <person name="Schroeckh V."/>
            <person name="Hertweck C."/>
            <person name="Hube B."/>
            <person name="White T.C."/>
            <person name="Platzer M."/>
            <person name="Guthke R."/>
            <person name="Heitman J."/>
            <person name="Woestemeyer J."/>
            <person name="Zipfel P.F."/>
            <person name="Monod M."/>
            <person name="Brakhage A.A."/>
        </authorList>
    </citation>
    <scope>NUCLEOTIDE SEQUENCE [LARGE SCALE GENOMIC DNA]</scope>
    <source>
        <strain evidence="3">ATCC MYA-4681 / CBS 112371</strain>
    </source>
</reference>
<gene>
    <name evidence="2" type="ORF">ARB_07062</name>
</gene>
<proteinExistence type="predicted"/>
<feature type="region of interest" description="Disordered" evidence="1">
    <location>
        <begin position="105"/>
        <end position="204"/>
    </location>
</feature>
<dbReference type="Proteomes" id="UP000008866">
    <property type="component" value="Unassembled WGS sequence"/>
</dbReference>
<feature type="compositionally biased region" description="Basic and acidic residues" evidence="1">
    <location>
        <begin position="149"/>
        <end position="163"/>
    </location>
</feature>
<organism evidence="2 3">
    <name type="scientific">Arthroderma benhamiae (strain ATCC MYA-4681 / CBS 112371)</name>
    <name type="common">Trichophyton mentagrophytes</name>
    <dbReference type="NCBI Taxonomy" id="663331"/>
    <lineage>
        <taxon>Eukaryota</taxon>
        <taxon>Fungi</taxon>
        <taxon>Dikarya</taxon>
        <taxon>Ascomycota</taxon>
        <taxon>Pezizomycotina</taxon>
        <taxon>Eurotiomycetes</taxon>
        <taxon>Eurotiomycetidae</taxon>
        <taxon>Onygenales</taxon>
        <taxon>Arthrodermataceae</taxon>
        <taxon>Trichophyton</taxon>
    </lineage>
</organism>